<protein>
    <submittedName>
        <fullName evidence="2">Carboxymuconolactone decarboxylase</fullName>
    </submittedName>
</protein>
<dbReference type="InterPro" id="IPR010195">
    <property type="entry name" value="Uncharacterised_peroxidase-rel"/>
</dbReference>
<accession>A0A6F8YUA8</accession>
<gene>
    <name evidence="2" type="ORF">Psuf_070070</name>
</gene>
<dbReference type="NCBIfam" id="TIGR00778">
    <property type="entry name" value="ahpD_dom"/>
    <property type="match status" value="1"/>
</dbReference>
<dbReference type="EMBL" id="AP022871">
    <property type="protein sequence ID" value="BCB89694.1"/>
    <property type="molecule type" value="Genomic_DNA"/>
</dbReference>
<dbReference type="Gene3D" id="1.20.1290.10">
    <property type="entry name" value="AhpD-like"/>
    <property type="match status" value="1"/>
</dbReference>
<proteinExistence type="predicted"/>
<dbReference type="PANTHER" id="PTHR35446">
    <property type="entry name" value="SI:CH211-175M2.5"/>
    <property type="match status" value="1"/>
</dbReference>
<name>A0A6F8YUA8_9ACTN</name>
<sequence>MRATLGCNRVGPAGADERRWKPVAHIDLGLDETRFPGITGLMAFRPETARPLNDLANVLLFEPNSLSRGDRELIAAYVSGLNECSFCRDSHSAFAAVQLPGGSELVSKVRADPGSAPISERMKALLRIAEAVRRSGRQVTEALVDQARAAGATDVEIHDAVLIAAAFCMFNRYVDGLGTLAGKDSSRYAAMAQHVAAVGYGATPAS</sequence>
<dbReference type="InterPro" id="IPR004675">
    <property type="entry name" value="AhpD_core"/>
</dbReference>
<dbReference type="GO" id="GO:0051920">
    <property type="term" value="F:peroxiredoxin activity"/>
    <property type="evidence" value="ECO:0007669"/>
    <property type="project" value="InterPro"/>
</dbReference>
<dbReference type="KEGG" id="psuu:Psuf_070070"/>
<dbReference type="Pfam" id="PF02627">
    <property type="entry name" value="CMD"/>
    <property type="match status" value="1"/>
</dbReference>
<dbReference type="AlphaFoldDB" id="A0A6F8YUA8"/>
<dbReference type="NCBIfam" id="TIGR01926">
    <property type="entry name" value="peroxid_rel"/>
    <property type="match status" value="1"/>
</dbReference>
<dbReference type="InterPro" id="IPR029032">
    <property type="entry name" value="AhpD-like"/>
</dbReference>
<keyword evidence="3" id="KW-1185">Reference proteome</keyword>
<dbReference type="Proteomes" id="UP000503011">
    <property type="component" value="Chromosome"/>
</dbReference>
<dbReference type="SUPFAM" id="SSF69118">
    <property type="entry name" value="AhpD-like"/>
    <property type="match status" value="1"/>
</dbReference>
<organism evidence="2 3">
    <name type="scientific">Phytohabitans suffuscus</name>
    <dbReference type="NCBI Taxonomy" id="624315"/>
    <lineage>
        <taxon>Bacteria</taxon>
        <taxon>Bacillati</taxon>
        <taxon>Actinomycetota</taxon>
        <taxon>Actinomycetes</taxon>
        <taxon>Micromonosporales</taxon>
        <taxon>Micromonosporaceae</taxon>
    </lineage>
</organism>
<dbReference type="PANTHER" id="PTHR35446:SF2">
    <property type="entry name" value="CARBOXYMUCONOLACTONE DECARBOXYLASE-LIKE DOMAIN-CONTAINING PROTEIN"/>
    <property type="match status" value="1"/>
</dbReference>
<evidence type="ECO:0000313" key="3">
    <source>
        <dbReference type="Proteomes" id="UP000503011"/>
    </source>
</evidence>
<reference evidence="2 3" key="2">
    <citation type="submission" date="2020-03" db="EMBL/GenBank/DDBJ databases">
        <authorList>
            <person name="Ichikawa N."/>
            <person name="Kimura A."/>
            <person name="Kitahashi Y."/>
            <person name="Uohara A."/>
        </authorList>
    </citation>
    <scope>NUCLEOTIDE SEQUENCE [LARGE SCALE GENOMIC DNA]</scope>
    <source>
        <strain evidence="2 3">NBRC 105367</strain>
    </source>
</reference>
<evidence type="ECO:0000313" key="2">
    <source>
        <dbReference type="EMBL" id="BCB89694.1"/>
    </source>
</evidence>
<feature type="domain" description="Carboxymuconolactone decarboxylase-like" evidence="1">
    <location>
        <begin position="46"/>
        <end position="95"/>
    </location>
</feature>
<reference evidence="2 3" key="1">
    <citation type="submission" date="2020-03" db="EMBL/GenBank/DDBJ databases">
        <title>Whole genome shotgun sequence of Phytohabitans suffuscus NBRC 105367.</title>
        <authorList>
            <person name="Komaki H."/>
            <person name="Tamura T."/>
        </authorList>
    </citation>
    <scope>NUCLEOTIDE SEQUENCE [LARGE SCALE GENOMIC DNA]</scope>
    <source>
        <strain evidence="2 3">NBRC 105367</strain>
    </source>
</reference>
<evidence type="ECO:0000259" key="1">
    <source>
        <dbReference type="Pfam" id="PF02627"/>
    </source>
</evidence>
<dbReference type="InterPro" id="IPR003779">
    <property type="entry name" value="CMD-like"/>
</dbReference>